<evidence type="ECO:0000256" key="1">
    <source>
        <dbReference type="ARBA" id="ARBA00023002"/>
    </source>
</evidence>
<dbReference type="AlphaFoldDB" id="A0A6G6WHZ4"/>
<proteinExistence type="predicted"/>
<dbReference type="Gene3D" id="3.50.50.60">
    <property type="entry name" value="FAD/NAD(P)-binding domain"/>
    <property type="match status" value="1"/>
</dbReference>
<dbReference type="GO" id="GO:0050660">
    <property type="term" value="F:flavin adenine dinucleotide binding"/>
    <property type="evidence" value="ECO:0007669"/>
    <property type="project" value="TreeGrafter"/>
</dbReference>
<evidence type="ECO:0000313" key="4">
    <source>
        <dbReference type="Proteomes" id="UP000502996"/>
    </source>
</evidence>
<gene>
    <name evidence="3" type="ORF">G5V58_20620</name>
</gene>
<protein>
    <submittedName>
        <fullName evidence="3">NAD(P)/FAD-dependent oxidoreductase</fullName>
    </submittedName>
</protein>
<dbReference type="SUPFAM" id="SSF51905">
    <property type="entry name" value="FAD/NAD(P)-binding domain"/>
    <property type="match status" value="2"/>
</dbReference>
<dbReference type="PRINTS" id="PR00411">
    <property type="entry name" value="PNDRDTASEI"/>
</dbReference>
<dbReference type="Pfam" id="PF13738">
    <property type="entry name" value="Pyr_redox_3"/>
    <property type="match status" value="1"/>
</dbReference>
<dbReference type="Proteomes" id="UP000502996">
    <property type="component" value="Chromosome"/>
</dbReference>
<evidence type="ECO:0000256" key="2">
    <source>
        <dbReference type="SAM" id="MobiDB-lite"/>
    </source>
</evidence>
<dbReference type="PANTHER" id="PTHR43539">
    <property type="entry name" value="FLAVIN-BINDING MONOOXYGENASE-LIKE PROTEIN (AFU_ORTHOLOGUE AFUA_4G09220)"/>
    <property type="match status" value="1"/>
</dbReference>
<dbReference type="SUPFAM" id="SSF54427">
    <property type="entry name" value="NTF2-like"/>
    <property type="match status" value="1"/>
</dbReference>
<dbReference type="InterPro" id="IPR032710">
    <property type="entry name" value="NTF2-like_dom_sf"/>
</dbReference>
<dbReference type="RefSeq" id="WP_165236831.1">
    <property type="nucleotide sequence ID" value="NZ_CP049257.1"/>
</dbReference>
<keyword evidence="4" id="KW-1185">Reference proteome</keyword>
<dbReference type="PANTHER" id="PTHR43539:SF68">
    <property type="entry name" value="FLAVIN-BINDING MONOOXYGENASE-LIKE PROTEIN (AFU_ORTHOLOGUE AFUA_4G09220)"/>
    <property type="match status" value="1"/>
</dbReference>
<name>A0A6G6WHZ4_9ACTN</name>
<dbReference type="GO" id="GO:0004497">
    <property type="term" value="F:monooxygenase activity"/>
    <property type="evidence" value="ECO:0007669"/>
    <property type="project" value="TreeGrafter"/>
</dbReference>
<accession>A0A6G6WHZ4</accession>
<keyword evidence="1" id="KW-0560">Oxidoreductase</keyword>
<dbReference type="EMBL" id="CP049257">
    <property type="protein sequence ID" value="QIG44864.1"/>
    <property type="molecule type" value="Genomic_DNA"/>
</dbReference>
<organism evidence="3 4">
    <name type="scientific">Nocardioides anomalus</name>
    <dbReference type="NCBI Taxonomy" id="2712223"/>
    <lineage>
        <taxon>Bacteria</taxon>
        <taxon>Bacillati</taxon>
        <taxon>Actinomycetota</taxon>
        <taxon>Actinomycetes</taxon>
        <taxon>Propionibacteriales</taxon>
        <taxon>Nocardioidaceae</taxon>
        <taxon>Nocardioides</taxon>
    </lineage>
</organism>
<dbReference type="KEGG" id="nano:G5V58_20620"/>
<dbReference type="InterPro" id="IPR036188">
    <property type="entry name" value="FAD/NAD-bd_sf"/>
</dbReference>
<dbReference type="InterPro" id="IPR050982">
    <property type="entry name" value="Auxin_biosynth/cation_transpt"/>
</dbReference>
<evidence type="ECO:0000313" key="3">
    <source>
        <dbReference type="EMBL" id="QIG44864.1"/>
    </source>
</evidence>
<feature type="region of interest" description="Disordered" evidence="2">
    <location>
        <begin position="142"/>
        <end position="161"/>
    </location>
</feature>
<sequence length="590" mass="63822">MTLGVDSSPNDVREAFEEWLMRFAHGLAAADTAAVLDLVDRDCWWRDLLALSGDLETFHGPERIAGLLDAHLVNAAISDVALVTEFGPRFVPEDGGPGTVEGFFTFETPRSWCRGVARIRHEDGAWRAWTVMTGMEDLKGHERALGPRRPTGPRHEVGATTQRNWRDQREASLAYADRDPDVVILGAGQGGLALAANLRLMGVDALVLEKSERVGDGWRKRYHSLVLHDPVWADHLPYLPFPQSWPIYSAKDKIADWFEFYAQAMELNVWCAAEMTQATYDEDAHRWTLTVHTPGGERTLSPRDVVLATGAAGEPNVPDFPGRDLFQGTVYHSSRHGSGGDWSGRKAIVVGACNSGHDIAQDLHEAGAQVTLVQRSSTHIISQENGIPAIFGANFTESGPPTEYSDLLASAYPWPLVLEGAKQGVKDTAEKDAALLASLEAVGFRLNDGPDGTGLMGFALAKGGGYYIDVGASGLIANGSIALAQGSGLAEFTDSGIRLADGRELEADLVVLATGYSNMRETARRLFGDQVADRLPLVLGIGEDGEIGGLYRRTGHPGFWYMGGPLAWVRVYSKHLALQIAADQAGISLT</sequence>
<reference evidence="3 4" key="1">
    <citation type="submission" date="2020-02" db="EMBL/GenBank/DDBJ databases">
        <title>Full genome sequence of Nocardioides sp. R-3366.</title>
        <authorList>
            <person name="Im W.-T."/>
        </authorList>
    </citation>
    <scope>NUCLEOTIDE SEQUENCE [LARGE SCALE GENOMIC DNA]</scope>
    <source>
        <strain evidence="3 4">R-3366</strain>
    </source>
</reference>